<dbReference type="RefSeq" id="XP_064701692.1">
    <property type="nucleotide sequence ID" value="XM_064852095.1"/>
</dbReference>
<feature type="region of interest" description="Disordered" evidence="1">
    <location>
        <begin position="590"/>
        <end position="620"/>
    </location>
</feature>
<dbReference type="AlphaFoldDB" id="A0AAV9MZV6"/>
<keyword evidence="3" id="KW-1185">Reference proteome</keyword>
<feature type="compositionally biased region" description="Polar residues" evidence="1">
    <location>
        <begin position="118"/>
        <end position="134"/>
    </location>
</feature>
<accession>A0AAV9MZV6</accession>
<protein>
    <submittedName>
        <fullName evidence="2">Uncharacterized protein</fullName>
    </submittedName>
</protein>
<evidence type="ECO:0000313" key="2">
    <source>
        <dbReference type="EMBL" id="KAK5046093.1"/>
    </source>
</evidence>
<organism evidence="2 3">
    <name type="scientific">Exophiala bonariae</name>
    <dbReference type="NCBI Taxonomy" id="1690606"/>
    <lineage>
        <taxon>Eukaryota</taxon>
        <taxon>Fungi</taxon>
        <taxon>Dikarya</taxon>
        <taxon>Ascomycota</taxon>
        <taxon>Pezizomycotina</taxon>
        <taxon>Eurotiomycetes</taxon>
        <taxon>Chaetothyriomycetidae</taxon>
        <taxon>Chaetothyriales</taxon>
        <taxon>Herpotrichiellaceae</taxon>
        <taxon>Exophiala</taxon>
    </lineage>
</organism>
<comment type="caution">
    <text evidence="2">The sequence shown here is derived from an EMBL/GenBank/DDBJ whole genome shotgun (WGS) entry which is preliminary data.</text>
</comment>
<feature type="region of interest" description="Disordered" evidence="1">
    <location>
        <begin position="1"/>
        <end position="240"/>
    </location>
</feature>
<feature type="compositionally biased region" description="Polar residues" evidence="1">
    <location>
        <begin position="33"/>
        <end position="50"/>
    </location>
</feature>
<feature type="compositionally biased region" description="Basic and acidic residues" evidence="1">
    <location>
        <begin position="165"/>
        <end position="179"/>
    </location>
</feature>
<feature type="region of interest" description="Disordered" evidence="1">
    <location>
        <begin position="257"/>
        <end position="290"/>
    </location>
</feature>
<feature type="compositionally biased region" description="Low complexity" evidence="1">
    <location>
        <begin position="200"/>
        <end position="213"/>
    </location>
</feature>
<feature type="compositionally biased region" description="Polar residues" evidence="1">
    <location>
        <begin position="12"/>
        <end position="24"/>
    </location>
</feature>
<dbReference type="GeneID" id="89976713"/>
<name>A0AAV9MZV6_9EURO</name>
<dbReference type="EMBL" id="JAVRRD010000032">
    <property type="protein sequence ID" value="KAK5046093.1"/>
    <property type="molecule type" value="Genomic_DNA"/>
</dbReference>
<gene>
    <name evidence="2" type="ORF">LTR84_008550</name>
</gene>
<reference evidence="2 3" key="1">
    <citation type="submission" date="2023-08" db="EMBL/GenBank/DDBJ databases">
        <title>Black Yeasts Isolated from many extreme environments.</title>
        <authorList>
            <person name="Coleine C."/>
            <person name="Stajich J.E."/>
            <person name="Selbmann L."/>
        </authorList>
    </citation>
    <scope>NUCLEOTIDE SEQUENCE [LARGE SCALE GENOMIC DNA]</scope>
    <source>
        <strain evidence="2 3">CCFEE 5792</strain>
    </source>
</reference>
<feature type="compositionally biased region" description="Acidic residues" evidence="1">
    <location>
        <begin position="257"/>
        <end position="266"/>
    </location>
</feature>
<dbReference type="Proteomes" id="UP001358417">
    <property type="component" value="Unassembled WGS sequence"/>
</dbReference>
<feature type="compositionally biased region" description="Basic residues" evidence="1">
    <location>
        <begin position="1"/>
        <end position="11"/>
    </location>
</feature>
<proteinExistence type="predicted"/>
<sequence>MLQSPAKRRRLNGSTITGEGSDNIDSPHLKQPVTPTRASYLSPTRSSLSRSHPHLINKTATRSSAGPRGKSLRDEILRPPSKTSVRAEPLAVADNADESERRANETQTALHVEPKTTIEANQSNVSQTSRSSLRQPPYFDQTRPSPHSDEDTLPEMFKPALVPKPIHESGAETRERSEEIELPPTPVQLGVTTQPDRPRGLASSSSPRGSKLGSGRRRRRRTDGPITSSPLKPRHADRAAADRADLDLEQILADEAQESEADDTQDVEPPPTSAVLHQEDEVDSASAETSEKQAVLQKLLAELEKLKMEVDKLDAAVEKDQIDDSIMSLLFQSPGVNHDHDNTLPSSATDEENATQYLALFSPGDLRLSSSTETKKIHHRTKIIHSLTLTAPPPWPVHAAMFAFEITVDAEDARVEQVSRKRISGLPRSNGRPTGIHRWVSQRLDHPLHWHDVGGIVWGLGQWFRASIERARIFQQLDQRPEVATSISSSKATDSITEREAITLAPYLNQIQIQLQQPRAANTTNKLATKKKILLVWDINIDWTGEVKSDISISVSGVSAKASRGLKEIFGGLVPNQGVVKALEHVSGLLHGGGDDNEDGTDPPAREKARRKKRKRVVLV</sequence>
<evidence type="ECO:0000256" key="1">
    <source>
        <dbReference type="SAM" id="MobiDB-lite"/>
    </source>
</evidence>
<evidence type="ECO:0000313" key="3">
    <source>
        <dbReference type="Proteomes" id="UP001358417"/>
    </source>
</evidence>
<feature type="compositionally biased region" description="Basic residues" evidence="1">
    <location>
        <begin position="608"/>
        <end position="620"/>
    </location>
</feature>